<comment type="caution">
    <text evidence="4">The sequence shown here is derived from an EMBL/GenBank/DDBJ whole genome shotgun (WGS) entry which is preliminary data.</text>
</comment>
<dbReference type="InParanoid" id="A0A0V0QA08"/>
<dbReference type="GO" id="GO:0016597">
    <property type="term" value="F:amino acid binding"/>
    <property type="evidence" value="ECO:0007669"/>
    <property type="project" value="TreeGrafter"/>
</dbReference>
<organism evidence="4 5">
    <name type="scientific">Pseudocohnilembus persalinus</name>
    <name type="common">Ciliate</name>
    <dbReference type="NCBI Taxonomy" id="266149"/>
    <lineage>
        <taxon>Eukaryota</taxon>
        <taxon>Sar</taxon>
        <taxon>Alveolata</taxon>
        <taxon>Ciliophora</taxon>
        <taxon>Intramacronucleata</taxon>
        <taxon>Oligohymenophorea</taxon>
        <taxon>Scuticociliatia</taxon>
        <taxon>Philasterida</taxon>
        <taxon>Pseudocohnilembidae</taxon>
        <taxon>Pseudocohnilembus</taxon>
    </lineage>
</organism>
<feature type="active site" description="Nucleophile" evidence="3">
    <location>
        <position position="240"/>
    </location>
</feature>
<evidence type="ECO:0000256" key="2">
    <source>
        <dbReference type="ARBA" id="ARBA00022801"/>
    </source>
</evidence>
<dbReference type="GO" id="GO:0016403">
    <property type="term" value="F:dimethylargininase activity"/>
    <property type="evidence" value="ECO:0007669"/>
    <property type="project" value="TreeGrafter"/>
</dbReference>
<keyword evidence="5" id="KW-1185">Reference proteome</keyword>
<evidence type="ECO:0000313" key="5">
    <source>
        <dbReference type="Proteomes" id="UP000054937"/>
    </source>
</evidence>
<dbReference type="PANTHER" id="PTHR12737:SF9">
    <property type="entry name" value="DIMETHYLARGININASE"/>
    <property type="match status" value="1"/>
</dbReference>
<accession>A0A0V0QA08</accession>
<evidence type="ECO:0008006" key="6">
    <source>
        <dbReference type="Google" id="ProtNLM"/>
    </source>
</evidence>
<dbReference type="EMBL" id="LDAU01000223">
    <property type="protein sequence ID" value="KRW99009.1"/>
    <property type="molecule type" value="Genomic_DNA"/>
</dbReference>
<dbReference type="Gene3D" id="3.75.10.10">
    <property type="entry name" value="L-arginine/glycine Amidinotransferase, Chain A"/>
    <property type="match status" value="1"/>
</dbReference>
<dbReference type="GO" id="GO:0000052">
    <property type="term" value="P:citrulline metabolic process"/>
    <property type="evidence" value="ECO:0007669"/>
    <property type="project" value="TreeGrafter"/>
</dbReference>
<dbReference type="Pfam" id="PF19420">
    <property type="entry name" value="DDAH_eukar"/>
    <property type="match status" value="1"/>
</dbReference>
<dbReference type="Proteomes" id="UP000054937">
    <property type="component" value="Unassembled WGS sequence"/>
</dbReference>
<dbReference type="OrthoDB" id="5912827at2759"/>
<name>A0A0V0QA08_PSEPJ</name>
<protein>
    <recommendedName>
        <fullName evidence="6">Amidinotransferase</fullName>
    </recommendedName>
</protein>
<feature type="active site" description="Proton donor" evidence="3">
    <location>
        <position position="145"/>
    </location>
</feature>
<evidence type="ECO:0000256" key="1">
    <source>
        <dbReference type="ARBA" id="ARBA00008532"/>
    </source>
</evidence>
<dbReference type="AlphaFoldDB" id="A0A0V0QA08"/>
<proteinExistence type="inferred from homology"/>
<keyword evidence="2" id="KW-0378">Hydrolase</keyword>
<sequence>MNTQNAFSRELAIQQWEQLYNLYQQLIPEKVNEIPAKEGLTELCFFGDSVFSIGQKALFSRFATDERFNETEYVIQYLKENLNITGERVPGHFTYEGSGETMMWNKKILVGYGQRNNTKEIENLLEKTFERETLAFELVSPKYYHLDTALFPVNKDLIIAYKPAFTKSAWEKIQNLGCQILEIQEEDALGFGCNSISLDGKNLIMHYQAQNLIQHLLNQGLNVYQVDISEFIKLGGGLKCLTYQQYQENNENV</sequence>
<dbReference type="GO" id="GO:0045429">
    <property type="term" value="P:positive regulation of nitric oxide biosynthetic process"/>
    <property type="evidence" value="ECO:0007669"/>
    <property type="project" value="TreeGrafter"/>
</dbReference>
<dbReference type="InterPro" id="IPR033199">
    <property type="entry name" value="DDAH-like"/>
</dbReference>
<dbReference type="SUPFAM" id="SSF55909">
    <property type="entry name" value="Pentein"/>
    <property type="match status" value="1"/>
</dbReference>
<dbReference type="GO" id="GO:0006525">
    <property type="term" value="P:arginine metabolic process"/>
    <property type="evidence" value="ECO:0007669"/>
    <property type="project" value="TreeGrafter"/>
</dbReference>
<comment type="similarity">
    <text evidence="1">Belongs to the DDAH family.</text>
</comment>
<gene>
    <name evidence="4" type="ORF">PPERSA_11610</name>
</gene>
<evidence type="ECO:0000313" key="4">
    <source>
        <dbReference type="EMBL" id="KRW99009.1"/>
    </source>
</evidence>
<evidence type="ECO:0000256" key="3">
    <source>
        <dbReference type="PIRSR" id="PIRSR633199-1"/>
    </source>
</evidence>
<reference evidence="4 5" key="1">
    <citation type="journal article" date="2015" name="Sci. Rep.">
        <title>Genome of the facultative scuticociliatosis pathogen Pseudocohnilembus persalinus provides insight into its virulence through horizontal gene transfer.</title>
        <authorList>
            <person name="Xiong J."/>
            <person name="Wang G."/>
            <person name="Cheng J."/>
            <person name="Tian M."/>
            <person name="Pan X."/>
            <person name="Warren A."/>
            <person name="Jiang C."/>
            <person name="Yuan D."/>
            <person name="Miao W."/>
        </authorList>
    </citation>
    <scope>NUCLEOTIDE SEQUENCE [LARGE SCALE GENOMIC DNA]</scope>
    <source>
        <strain evidence="4">36N120E</strain>
    </source>
</reference>
<dbReference type="PANTHER" id="PTHR12737">
    <property type="entry name" value="DIMETHYLARGININE DIMETHYLAMINOHYDROLASE"/>
    <property type="match status" value="1"/>
</dbReference>